<dbReference type="Pfam" id="PF14588">
    <property type="entry name" value="YjgF_endoribonc"/>
    <property type="match status" value="1"/>
</dbReference>
<dbReference type="PANTHER" id="PTHR43760">
    <property type="entry name" value="ENDORIBONUCLEASE-RELATED"/>
    <property type="match status" value="1"/>
</dbReference>
<dbReference type="Proteomes" id="UP000321261">
    <property type="component" value="Unassembled WGS sequence"/>
</dbReference>
<dbReference type="SUPFAM" id="SSF55298">
    <property type="entry name" value="YjgF-like"/>
    <property type="match status" value="1"/>
</dbReference>
<sequence length="155" mass="16633">MSDVDDRLKAAGIELPTKVARGAGLVPCVQHGDLLFVSGHGPADNDGNLLYKGRVGAEVSLEEAYDAARATGVQLLRSIRDHLGDLDRVDRIVKALAFVNSADDFHDQPAVVHGFSDLMVEIFGERGRHARSAIGTSNLPLNQPVEIELIVAVRS</sequence>
<evidence type="ECO:0000313" key="2">
    <source>
        <dbReference type="EMBL" id="TWF79471.1"/>
    </source>
</evidence>
<proteinExistence type="predicted"/>
<evidence type="ECO:0000259" key="1">
    <source>
        <dbReference type="Pfam" id="PF14588"/>
    </source>
</evidence>
<dbReference type="InterPro" id="IPR013813">
    <property type="entry name" value="Endoribo_LPSP/chorism_mut-like"/>
</dbReference>
<keyword evidence="3" id="KW-1185">Reference proteome</keyword>
<gene>
    <name evidence="2" type="ORF">FHX44_115404</name>
</gene>
<organism evidence="2 3">
    <name type="scientific">Pseudonocardia hierapolitana</name>
    <dbReference type="NCBI Taxonomy" id="1128676"/>
    <lineage>
        <taxon>Bacteria</taxon>
        <taxon>Bacillati</taxon>
        <taxon>Actinomycetota</taxon>
        <taxon>Actinomycetes</taxon>
        <taxon>Pseudonocardiales</taxon>
        <taxon>Pseudonocardiaceae</taxon>
        <taxon>Pseudonocardia</taxon>
    </lineage>
</organism>
<dbReference type="EMBL" id="VIWU01000001">
    <property type="protein sequence ID" value="TWF79471.1"/>
    <property type="molecule type" value="Genomic_DNA"/>
</dbReference>
<dbReference type="CDD" id="cd02199">
    <property type="entry name" value="YjgF_YER057c_UK114_like_1"/>
    <property type="match status" value="1"/>
</dbReference>
<dbReference type="PANTHER" id="PTHR43760:SF1">
    <property type="entry name" value="ENDORIBONUCLEASE L-PSP_CHORISMATE MUTASE-LIKE DOMAIN-CONTAINING PROTEIN"/>
    <property type="match status" value="1"/>
</dbReference>
<name>A0A561SXB1_9PSEU</name>
<dbReference type="RefSeq" id="WP_147258325.1">
    <property type="nucleotide sequence ID" value="NZ_VIWU01000001.1"/>
</dbReference>
<feature type="domain" description="Endoribonuclease L-PSP/chorismate mutase-like" evidence="1">
    <location>
        <begin position="6"/>
        <end position="144"/>
    </location>
</feature>
<protein>
    <submittedName>
        <fullName evidence="2">Enamine deaminase RidA (YjgF/YER057c/UK114 family)</fullName>
    </submittedName>
</protein>
<dbReference type="InterPro" id="IPR035959">
    <property type="entry name" value="RutC-like_sf"/>
</dbReference>
<dbReference type="OrthoDB" id="9806229at2"/>
<evidence type="ECO:0000313" key="3">
    <source>
        <dbReference type="Proteomes" id="UP000321261"/>
    </source>
</evidence>
<reference evidence="2 3" key="1">
    <citation type="submission" date="2019-06" db="EMBL/GenBank/DDBJ databases">
        <title>Sequencing the genomes of 1000 actinobacteria strains.</title>
        <authorList>
            <person name="Klenk H.-P."/>
        </authorList>
    </citation>
    <scope>NUCLEOTIDE SEQUENCE [LARGE SCALE GENOMIC DNA]</scope>
    <source>
        <strain evidence="2 3">DSM 45671</strain>
    </source>
</reference>
<comment type="caution">
    <text evidence="2">The sequence shown here is derived from an EMBL/GenBank/DDBJ whole genome shotgun (WGS) entry which is preliminary data.</text>
</comment>
<dbReference type="AlphaFoldDB" id="A0A561SXB1"/>
<dbReference type="Gene3D" id="3.30.1330.40">
    <property type="entry name" value="RutC-like"/>
    <property type="match status" value="1"/>
</dbReference>
<accession>A0A561SXB1</accession>